<evidence type="ECO:0000259" key="10">
    <source>
        <dbReference type="Pfam" id="PF21088"/>
    </source>
</evidence>
<organism evidence="11 12">
    <name type="scientific">Candidatus Xianfuyuplasma coldseepsis</name>
    <dbReference type="NCBI Taxonomy" id="2782163"/>
    <lineage>
        <taxon>Bacteria</taxon>
        <taxon>Bacillati</taxon>
        <taxon>Mycoplasmatota</taxon>
        <taxon>Mollicutes</taxon>
        <taxon>Candidatus Izemoplasmatales</taxon>
        <taxon>Candidatus Izemoplasmataceae</taxon>
        <taxon>Candidatus Xianfuyuplasma</taxon>
    </lineage>
</organism>
<dbReference type="InterPro" id="IPR049278">
    <property type="entry name" value="MS_channel_C"/>
</dbReference>
<dbReference type="SUPFAM" id="SSF50182">
    <property type="entry name" value="Sm-like ribonucleoproteins"/>
    <property type="match status" value="1"/>
</dbReference>
<evidence type="ECO:0000259" key="8">
    <source>
        <dbReference type="Pfam" id="PF00924"/>
    </source>
</evidence>
<dbReference type="InterPro" id="IPR045276">
    <property type="entry name" value="YbiO_bact"/>
</dbReference>
<gene>
    <name evidence="11" type="ORF">G4Z02_04465</name>
</gene>
<keyword evidence="4 7" id="KW-0812">Transmembrane</keyword>
<dbReference type="InterPro" id="IPR010920">
    <property type="entry name" value="LSM_dom_sf"/>
</dbReference>
<dbReference type="PANTHER" id="PTHR30460:SF0">
    <property type="entry name" value="MODERATE CONDUCTANCE MECHANOSENSITIVE CHANNEL YBIO"/>
    <property type="match status" value="1"/>
</dbReference>
<evidence type="ECO:0000256" key="6">
    <source>
        <dbReference type="ARBA" id="ARBA00023136"/>
    </source>
</evidence>
<name>A0A7L7KQT2_9MOLU</name>
<dbReference type="AlphaFoldDB" id="A0A7L7KQT2"/>
<dbReference type="EMBL" id="CP048914">
    <property type="protein sequence ID" value="QMS85037.1"/>
    <property type="molecule type" value="Genomic_DNA"/>
</dbReference>
<dbReference type="GO" id="GO:0005886">
    <property type="term" value="C:plasma membrane"/>
    <property type="evidence" value="ECO:0007669"/>
    <property type="project" value="UniProtKB-SubCell"/>
</dbReference>
<evidence type="ECO:0000256" key="4">
    <source>
        <dbReference type="ARBA" id="ARBA00022692"/>
    </source>
</evidence>
<reference evidence="11 12" key="1">
    <citation type="submission" date="2020-02" db="EMBL/GenBank/DDBJ databases">
        <authorList>
            <person name="Zheng R.K."/>
            <person name="Sun C.M."/>
        </authorList>
    </citation>
    <scope>NUCLEOTIDE SEQUENCE [LARGE SCALE GENOMIC DNA]</scope>
    <source>
        <strain evidence="12">zrk13</strain>
    </source>
</reference>
<dbReference type="InterPro" id="IPR023408">
    <property type="entry name" value="MscS_beta-dom_sf"/>
</dbReference>
<dbReference type="Gene3D" id="3.30.70.100">
    <property type="match status" value="1"/>
</dbReference>
<feature type="domain" description="Mechanosensitive ion channel MscS C-terminal" evidence="9">
    <location>
        <begin position="185"/>
        <end position="269"/>
    </location>
</feature>
<dbReference type="InterPro" id="IPR049142">
    <property type="entry name" value="MS_channel_1st"/>
</dbReference>
<keyword evidence="6 7" id="KW-0472">Membrane</keyword>
<dbReference type="RefSeq" id="WP_258878663.1">
    <property type="nucleotide sequence ID" value="NZ_CP048914.1"/>
</dbReference>
<dbReference type="InterPro" id="IPR011066">
    <property type="entry name" value="MscS_channel_C_sf"/>
</dbReference>
<dbReference type="Pfam" id="PF21082">
    <property type="entry name" value="MS_channel_3rd"/>
    <property type="match status" value="1"/>
</dbReference>
<evidence type="ECO:0000259" key="9">
    <source>
        <dbReference type="Pfam" id="PF21082"/>
    </source>
</evidence>
<dbReference type="Pfam" id="PF21088">
    <property type="entry name" value="MS_channel_1st"/>
    <property type="match status" value="1"/>
</dbReference>
<evidence type="ECO:0000313" key="11">
    <source>
        <dbReference type="EMBL" id="QMS85037.1"/>
    </source>
</evidence>
<dbReference type="InterPro" id="IPR006685">
    <property type="entry name" value="MscS_channel_2nd"/>
</dbReference>
<feature type="domain" description="Mechanosensitive ion channel MscS" evidence="8">
    <location>
        <begin position="115"/>
        <end position="179"/>
    </location>
</feature>
<protein>
    <submittedName>
        <fullName evidence="11">Mechanosensitive ion channel family protein</fullName>
    </submittedName>
</protein>
<dbReference type="GO" id="GO:0008381">
    <property type="term" value="F:mechanosensitive monoatomic ion channel activity"/>
    <property type="evidence" value="ECO:0007669"/>
    <property type="project" value="InterPro"/>
</dbReference>
<comment type="similarity">
    <text evidence="2">Belongs to the MscS (TC 1.A.23) family.</text>
</comment>
<evidence type="ECO:0000256" key="1">
    <source>
        <dbReference type="ARBA" id="ARBA00004651"/>
    </source>
</evidence>
<evidence type="ECO:0000256" key="5">
    <source>
        <dbReference type="ARBA" id="ARBA00022989"/>
    </source>
</evidence>
<feature type="domain" description="Mechanosensitive ion channel transmembrane helices 2/3" evidence="10">
    <location>
        <begin position="73"/>
        <end position="113"/>
    </location>
</feature>
<accession>A0A7L7KQT2</accession>
<proteinExistence type="inferred from homology"/>
<keyword evidence="5 7" id="KW-1133">Transmembrane helix</keyword>
<keyword evidence="12" id="KW-1185">Reference proteome</keyword>
<dbReference type="SUPFAM" id="SSF82689">
    <property type="entry name" value="Mechanosensitive channel protein MscS (YggB), C-terminal domain"/>
    <property type="match status" value="1"/>
</dbReference>
<dbReference type="Pfam" id="PF00924">
    <property type="entry name" value="MS_channel_2nd"/>
    <property type="match status" value="1"/>
</dbReference>
<evidence type="ECO:0000256" key="3">
    <source>
        <dbReference type="ARBA" id="ARBA00022475"/>
    </source>
</evidence>
<dbReference type="KEGG" id="xcl:G4Z02_04465"/>
<feature type="transmembrane region" description="Helical" evidence="7">
    <location>
        <begin position="66"/>
        <end position="88"/>
    </location>
</feature>
<dbReference type="Gene3D" id="2.30.30.60">
    <property type="match status" value="1"/>
</dbReference>
<sequence>MNGIGEVIYNIFVNNLNIPESLSEFVIIGFSIVTWLLLGFIINRVSKPVINKLLRIEKKGARAKTVANLLWSVTRYLVWFIVLMLIFSSLGVDLTPFIASAGVVGLAIGFGAQEIVRDFMSGFFIIFDGEFQVGEVIEVKGFKGTVIMIGLRTTVIENWKGERKIINNGNIDSVINFSRNQSIAVVDFGVAYDTDLQKLTEIMPAFLEQEDERYGDIVEMPKFLGVTELADSSINMRIIAKTEVMKHFQVERDIRKDLVMYFSENEIEIPFPQVVVHNA</sequence>
<evidence type="ECO:0000256" key="7">
    <source>
        <dbReference type="SAM" id="Phobius"/>
    </source>
</evidence>
<evidence type="ECO:0000313" key="12">
    <source>
        <dbReference type="Proteomes" id="UP000514720"/>
    </source>
</evidence>
<keyword evidence="3" id="KW-1003">Cell membrane</keyword>
<dbReference type="SUPFAM" id="SSF82861">
    <property type="entry name" value="Mechanosensitive channel protein MscS (YggB), transmembrane region"/>
    <property type="match status" value="1"/>
</dbReference>
<dbReference type="Gene3D" id="1.10.287.1260">
    <property type="match status" value="1"/>
</dbReference>
<dbReference type="InterPro" id="IPR011014">
    <property type="entry name" value="MscS_channel_TM-2"/>
</dbReference>
<dbReference type="Proteomes" id="UP000514720">
    <property type="component" value="Chromosome"/>
</dbReference>
<comment type="subcellular location">
    <subcellularLocation>
        <location evidence="1">Cell membrane</location>
        <topology evidence="1">Multi-pass membrane protein</topology>
    </subcellularLocation>
</comment>
<dbReference type="PANTHER" id="PTHR30460">
    <property type="entry name" value="MODERATE CONDUCTANCE MECHANOSENSITIVE CHANNEL YBIO"/>
    <property type="match status" value="1"/>
</dbReference>
<evidence type="ECO:0000256" key="2">
    <source>
        <dbReference type="ARBA" id="ARBA00008017"/>
    </source>
</evidence>
<feature type="transmembrane region" description="Helical" evidence="7">
    <location>
        <begin position="94"/>
        <end position="112"/>
    </location>
</feature>
<feature type="transmembrane region" description="Helical" evidence="7">
    <location>
        <begin position="25"/>
        <end position="45"/>
    </location>
</feature>